<dbReference type="InterPro" id="IPR031807">
    <property type="entry name" value="HicB-like"/>
</dbReference>
<organism evidence="2 3">
    <name type="scientific">Serpentinicella alkaliphila</name>
    <dbReference type="NCBI Taxonomy" id="1734049"/>
    <lineage>
        <taxon>Bacteria</taxon>
        <taxon>Bacillati</taxon>
        <taxon>Bacillota</taxon>
        <taxon>Clostridia</taxon>
        <taxon>Peptostreptococcales</taxon>
        <taxon>Natronincolaceae</taxon>
        <taxon>Serpentinicella</taxon>
    </lineage>
</organism>
<reference evidence="2 3" key="1">
    <citation type="submission" date="2019-03" db="EMBL/GenBank/DDBJ databases">
        <title>Genomic Encyclopedia of Type Strains, Phase IV (KMG-IV): sequencing the most valuable type-strain genomes for metagenomic binning, comparative biology and taxonomic classification.</title>
        <authorList>
            <person name="Goeker M."/>
        </authorList>
    </citation>
    <scope>NUCLEOTIDE SEQUENCE [LARGE SCALE GENOMIC DNA]</scope>
    <source>
        <strain evidence="2 3">DSM 100013</strain>
    </source>
</reference>
<evidence type="ECO:0000313" key="3">
    <source>
        <dbReference type="Proteomes" id="UP000295504"/>
    </source>
</evidence>
<accession>A0A4V2T1S4</accession>
<proteinExistence type="predicted"/>
<dbReference type="OrthoDB" id="5419659at2"/>
<dbReference type="EMBL" id="SLYC01000073">
    <property type="protein sequence ID" value="TCP94693.1"/>
    <property type="molecule type" value="Genomic_DNA"/>
</dbReference>
<dbReference type="Pfam" id="PF15919">
    <property type="entry name" value="HicB_lk_antitox"/>
    <property type="match status" value="1"/>
</dbReference>
<comment type="caution">
    <text evidence="2">The sequence shown here is derived from an EMBL/GenBank/DDBJ whole genome shotgun (WGS) entry which is preliminary data.</text>
</comment>
<gene>
    <name evidence="2" type="ORF">EDD79_10737</name>
</gene>
<dbReference type="RefSeq" id="WP_132849819.1">
    <property type="nucleotide sequence ID" value="NZ_CP058648.1"/>
</dbReference>
<keyword evidence="3" id="KW-1185">Reference proteome</keyword>
<evidence type="ECO:0000259" key="1">
    <source>
        <dbReference type="Pfam" id="PF15919"/>
    </source>
</evidence>
<protein>
    <submittedName>
        <fullName evidence="2">Putative RNase H-like HicB family nuclease</fullName>
    </submittedName>
</protein>
<sequence>MKKDRYIYPAVFDYADDGISIFFPDLPGCFSCADTDEEAIYMAKEALGLHLYGMEEDGDDVPVPTTINKINLESHQVVVLVEVLMPIVREAVENFSVKKTLSIPQWLNKLAIDNNINFSQVLQSALKEHLGIRERH</sequence>
<dbReference type="InterPro" id="IPR035069">
    <property type="entry name" value="TTHA1013/TTHA0281-like"/>
</dbReference>
<dbReference type="SUPFAM" id="SSF143100">
    <property type="entry name" value="TTHA1013/TTHA0281-like"/>
    <property type="match status" value="1"/>
</dbReference>
<evidence type="ECO:0000313" key="2">
    <source>
        <dbReference type="EMBL" id="TCP94693.1"/>
    </source>
</evidence>
<dbReference type="AlphaFoldDB" id="A0A4V2T1S4"/>
<name>A0A4V2T1S4_9FIRM</name>
<feature type="domain" description="HicB-like antitoxin of toxin-antitoxin system" evidence="1">
    <location>
        <begin position="8"/>
        <end position="118"/>
    </location>
</feature>
<dbReference type="Proteomes" id="UP000295504">
    <property type="component" value="Unassembled WGS sequence"/>
</dbReference>
<dbReference type="Gene3D" id="3.30.160.250">
    <property type="match status" value="1"/>
</dbReference>